<protein>
    <recommendedName>
        <fullName evidence="2">phosphoglycerate mutase (2,3-diphosphoglycerate-dependent)</fullName>
        <ecNumber evidence="2">5.4.2.11</ecNumber>
    </recommendedName>
</protein>
<evidence type="ECO:0000313" key="11">
    <source>
        <dbReference type="Proteomes" id="UP000254848"/>
    </source>
</evidence>
<dbReference type="SUPFAM" id="SSF53254">
    <property type="entry name" value="Phosphoglycerate mutase-like"/>
    <property type="match status" value="1"/>
</dbReference>
<dbReference type="EMBL" id="QRAP01000004">
    <property type="protein sequence ID" value="RDK91880.1"/>
    <property type="molecule type" value="Genomic_DNA"/>
</dbReference>
<evidence type="ECO:0000256" key="2">
    <source>
        <dbReference type="ARBA" id="ARBA00012028"/>
    </source>
</evidence>
<dbReference type="AlphaFoldDB" id="A0A370QRK1"/>
<feature type="signal peptide" evidence="9">
    <location>
        <begin position="1"/>
        <end position="25"/>
    </location>
</feature>
<evidence type="ECO:0000256" key="4">
    <source>
        <dbReference type="ARBA" id="ARBA00023152"/>
    </source>
</evidence>
<evidence type="ECO:0000256" key="3">
    <source>
        <dbReference type="ARBA" id="ARBA00022432"/>
    </source>
</evidence>
<evidence type="ECO:0000256" key="6">
    <source>
        <dbReference type="PIRSR" id="PIRSR613078-1"/>
    </source>
</evidence>
<evidence type="ECO:0000256" key="8">
    <source>
        <dbReference type="PIRSR" id="PIRSR613078-3"/>
    </source>
</evidence>
<evidence type="ECO:0000313" key="10">
    <source>
        <dbReference type="EMBL" id="RDK91880.1"/>
    </source>
</evidence>
<dbReference type="GO" id="GO:0006096">
    <property type="term" value="P:glycolytic process"/>
    <property type="evidence" value="ECO:0007669"/>
    <property type="project" value="UniProtKB-KW"/>
</dbReference>
<feature type="site" description="Transition state stabilizer" evidence="8">
    <location>
        <position position="207"/>
    </location>
</feature>
<dbReference type="Proteomes" id="UP000254848">
    <property type="component" value="Unassembled WGS sequence"/>
</dbReference>
<dbReference type="Gene3D" id="3.40.50.1240">
    <property type="entry name" value="Phosphoglycerate mutase-like"/>
    <property type="match status" value="1"/>
</dbReference>
<dbReference type="GO" id="GO:0004619">
    <property type="term" value="F:phosphoglycerate mutase activity"/>
    <property type="evidence" value="ECO:0007669"/>
    <property type="project" value="UniProtKB-EC"/>
</dbReference>
<dbReference type="SMART" id="SM00855">
    <property type="entry name" value="PGAM"/>
    <property type="match status" value="1"/>
</dbReference>
<keyword evidence="4" id="KW-0324">Glycolysis</keyword>
<gene>
    <name evidence="10" type="ORF">C8D90_10424</name>
</gene>
<dbReference type="PROSITE" id="PS51257">
    <property type="entry name" value="PROKAR_LIPOPROTEIN"/>
    <property type="match status" value="1"/>
</dbReference>
<accession>A0A370QRK1</accession>
<proteinExistence type="inferred from homology"/>
<evidence type="ECO:0000256" key="1">
    <source>
        <dbReference type="ARBA" id="ARBA00006717"/>
    </source>
</evidence>
<comment type="caution">
    <text evidence="10">The sequence shown here is derived from an EMBL/GenBank/DDBJ whole genome shotgun (WGS) entry which is preliminary data.</text>
</comment>
<keyword evidence="5" id="KW-0413">Isomerase</keyword>
<keyword evidence="9" id="KW-0732">Signal</keyword>
<feature type="active site" description="Tele-phosphohistidine intermediate" evidence="6">
    <location>
        <position position="38"/>
    </location>
</feature>
<dbReference type="InterPro" id="IPR013078">
    <property type="entry name" value="His_Pase_superF_clade-1"/>
</dbReference>
<dbReference type="EC" id="5.4.2.11" evidence="2"/>
<keyword evidence="11" id="KW-1185">Reference proteome</keyword>
<dbReference type="GO" id="GO:0006094">
    <property type="term" value="P:gluconeogenesis"/>
    <property type="evidence" value="ECO:0007669"/>
    <property type="project" value="UniProtKB-KW"/>
</dbReference>
<dbReference type="InterPro" id="IPR005952">
    <property type="entry name" value="Phosphogly_mut1"/>
</dbReference>
<name>A0A370QRK1_9GAMM</name>
<evidence type="ECO:0000256" key="7">
    <source>
        <dbReference type="PIRSR" id="PIRSR613078-2"/>
    </source>
</evidence>
<dbReference type="InterPro" id="IPR029033">
    <property type="entry name" value="His_PPase_superfam"/>
</dbReference>
<sequence>MLKSFMLKIASVFLFLGLIVSGCGSSENSDVTLYVVRHGKTMLNTTDRVQGWADAVLTPAGEQVVGYTATGMKDIPFTLAYSSDSGRAIQTANFILAKNVKSDVKLKTDWRLREFNFGSYEGDLNHTMWNDIAASKGKTVEEWMADGFTPESFANAVAELDKVRVTPGENWPAEDYATISNRLREGLQDIIAEARSSGGGNVLIVSHGLSIGALVSMLDPDAVLPAGGVKNASVTKIVYQDGNYHVTDVGDLSYMENGKASGD</sequence>
<feature type="binding site" evidence="7">
    <location>
        <begin position="37"/>
        <end position="44"/>
    </location>
    <ligand>
        <name>substrate</name>
    </ligand>
</feature>
<feature type="active site" description="Proton donor/acceptor" evidence="6">
    <location>
        <position position="114"/>
    </location>
</feature>
<reference evidence="10 11" key="1">
    <citation type="submission" date="2018-07" db="EMBL/GenBank/DDBJ databases">
        <title>Genomic Encyclopedia of Type Strains, Phase IV (KMG-IV): sequencing the most valuable type-strain genomes for metagenomic binning, comparative biology and taxonomic classification.</title>
        <authorList>
            <person name="Goeker M."/>
        </authorList>
    </citation>
    <scope>NUCLEOTIDE SEQUENCE [LARGE SCALE GENOMIC DNA]</scope>
    <source>
        <strain evidence="10 11">DSM 103736</strain>
    </source>
</reference>
<evidence type="ECO:0000256" key="9">
    <source>
        <dbReference type="SAM" id="SignalP"/>
    </source>
</evidence>
<comment type="similarity">
    <text evidence="1">Belongs to the phosphoglycerate mutase family. BPG-dependent PGAM subfamily.</text>
</comment>
<feature type="binding site" evidence="7">
    <location>
        <position position="87"/>
    </location>
    <ligand>
        <name>substrate</name>
    </ligand>
</feature>
<dbReference type="CDD" id="cd07067">
    <property type="entry name" value="HP_PGM_like"/>
    <property type="match status" value="1"/>
</dbReference>
<organism evidence="10 11">
    <name type="scientific">Enterobacillus tribolii</name>
    <dbReference type="NCBI Taxonomy" id="1487935"/>
    <lineage>
        <taxon>Bacteria</taxon>
        <taxon>Pseudomonadati</taxon>
        <taxon>Pseudomonadota</taxon>
        <taxon>Gammaproteobacteria</taxon>
        <taxon>Enterobacterales</taxon>
        <taxon>Hafniaceae</taxon>
        <taxon>Enterobacillus</taxon>
    </lineage>
</organism>
<dbReference type="PANTHER" id="PTHR11931">
    <property type="entry name" value="PHOSPHOGLYCERATE MUTASE"/>
    <property type="match status" value="1"/>
</dbReference>
<dbReference type="Pfam" id="PF00300">
    <property type="entry name" value="His_Phos_1"/>
    <property type="match status" value="1"/>
</dbReference>
<evidence type="ECO:0000256" key="5">
    <source>
        <dbReference type="ARBA" id="ARBA00023235"/>
    </source>
</evidence>
<keyword evidence="3" id="KW-0312">Gluconeogenesis</keyword>
<feature type="chain" id="PRO_5016753116" description="phosphoglycerate mutase (2,3-diphosphoglycerate-dependent)" evidence="9">
    <location>
        <begin position="26"/>
        <end position="263"/>
    </location>
</feature>